<dbReference type="RefSeq" id="WP_393165907.1">
    <property type="nucleotide sequence ID" value="NZ_JBICRM010000008.1"/>
</dbReference>
<proteinExistence type="predicted"/>
<reference evidence="2 3" key="1">
    <citation type="submission" date="2024-10" db="EMBL/GenBank/DDBJ databases">
        <authorList>
            <person name="Topkara A.R."/>
            <person name="Saygin H."/>
        </authorList>
    </citation>
    <scope>NUCLEOTIDE SEQUENCE [LARGE SCALE GENOMIC DNA]</scope>
    <source>
        <strain evidence="2 3">M3C6</strain>
    </source>
</reference>
<feature type="compositionally biased region" description="Low complexity" evidence="1">
    <location>
        <begin position="385"/>
        <end position="396"/>
    </location>
</feature>
<feature type="compositionally biased region" description="Acidic residues" evidence="1">
    <location>
        <begin position="295"/>
        <end position="315"/>
    </location>
</feature>
<dbReference type="Proteomes" id="UP001603978">
    <property type="component" value="Unassembled WGS sequence"/>
</dbReference>
<evidence type="ECO:0000313" key="3">
    <source>
        <dbReference type="Proteomes" id="UP001603978"/>
    </source>
</evidence>
<protein>
    <submittedName>
        <fullName evidence="2">Uncharacterized protein</fullName>
    </submittedName>
</protein>
<keyword evidence="3" id="KW-1185">Reference proteome</keyword>
<organism evidence="2 3">
    <name type="scientific">Nonomuraea marmarensis</name>
    <dbReference type="NCBI Taxonomy" id="3351344"/>
    <lineage>
        <taxon>Bacteria</taxon>
        <taxon>Bacillati</taxon>
        <taxon>Actinomycetota</taxon>
        <taxon>Actinomycetes</taxon>
        <taxon>Streptosporangiales</taxon>
        <taxon>Streptosporangiaceae</taxon>
        <taxon>Nonomuraea</taxon>
    </lineage>
</organism>
<feature type="compositionally biased region" description="Low complexity" evidence="1">
    <location>
        <begin position="125"/>
        <end position="146"/>
    </location>
</feature>
<feature type="compositionally biased region" description="Low complexity" evidence="1">
    <location>
        <begin position="316"/>
        <end position="353"/>
    </location>
</feature>
<dbReference type="Gene3D" id="2.60.40.290">
    <property type="match status" value="1"/>
</dbReference>
<evidence type="ECO:0000256" key="1">
    <source>
        <dbReference type="SAM" id="MobiDB-lite"/>
    </source>
</evidence>
<name>A0ABW7ABC5_9ACTN</name>
<comment type="caution">
    <text evidence="2">The sequence shown here is derived from an EMBL/GenBank/DDBJ whole genome shotgun (WGS) entry which is preliminary data.</text>
</comment>
<sequence>MPRRQDGPPPGAPEPFETTGAFALPNDPATGFPPANDPAGAFPPPSPTGDEAGPFETTGAFARPPDWDQPADRPGPFNPADRPSAFDPPGRFDGSASFARPAPFNGGANGPDDQTAAFGGPGPFDGPTDRPGPFDGPTDRPGPFDGPADRPGPFDGPGDRTGRFDAPSGPIFGGPPEPGDIKVAGEPTAVQAPAWADAETGFLGSGWSSDGMDEPDEPRSRRGRRRPARGDDVLTAPSGGGKGKVALLSVAAVAVVLGGTVAGVKFMSSAADPGPRGTAVQATTNQSGPEVSDPAVEETEPEEAPSDGAPEETTPEETPTPTPTYSARTPRRTATPTPTKTTKTKMKTSATPTEEPADPPVEVSVTDSPTQDASTLDDVAPNIGTTPVPTDTPTVDSAPTGGSVNVKQTINQRLTTYKADMRLSNTSQETLEKPTVSVPVEGRVMNVAGAEWTQDGDLLILDLPESLPAGDSVDVSFTATGRGQRAENCGLVTGECAVT</sequence>
<accession>A0ABW7ABC5</accession>
<gene>
    <name evidence="2" type="ORF">ACFLIM_15880</name>
</gene>
<feature type="region of interest" description="Disordered" evidence="1">
    <location>
        <begin position="1"/>
        <end position="243"/>
    </location>
</feature>
<feature type="compositionally biased region" description="Polar residues" evidence="1">
    <location>
        <begin position="365"/>
        <end position="374"/>
    </location>
</feature>
<dbReference type="SUPFAM" id="SSF49384">
    <property type="entry name" value="Carbohydrate-binding domain"/>
    <property type="match status" value="1"/>
</dbReference>
<dbReference type="InterPro" id="IPR008965">
    <property type="entry name" value="CBM2/CBM3_carb-bd_dom_sf"/>
</dbReference>
<evidence type="ECO:0000313" key="2">
    <source>
        <dbReference type="EMBL" id="MFG1704665.1"/>
    </source>
</evidence>
<feature type="region of interest" description="Disordered" evidence="1">
    <location>
        <begin position="267"/>
        <end position="404"/>
    </location>
</feature>
<feature type="compositionally biased region" description="Polar residues" evidence="1">
    <location>
        <begin position="280"/>
        <end position="289"/>
    </location>
</feature>
<dbReference type="EMBL" id="JBICRM010000008">
    <property type="protein sequence ID" value="MFG1704665.1"/>
    <property type="molecule type" value="Genomic_DNA"/>
</dbReference>
<dbReference type="InterPro" id="IPR012291">
    <property type="entry name" value="CBM2_carb-bd_dom_sf"/>
</dbReference>